<proteinExistence type="predicted"/>
<name>A0A9P6G4Y7_9PLEO</name>
<protein>
    <submittedName>
        <fullName evidence="2">Uncharacterized protein</fullName>
    </submittedName>
</protein>
<feature type="region of interest" description="Disordered" evidence="1">
    <location>
        <begin position="1"/>
        <end position="54"/>
    </location>
</feature>
<gene>
    <name evidence="2" type="ORF">PMIN01_12857</name>
</gene>
<dbReference type="AlphaFoldDB" id="A0A9P6G4Y7"/>
<evidence type="ECO:0000313" key="3">
    <source>
        <dbReference type="Proteomes" id="UP000756921"/>
    </source>
</evidence>
<comment type="caution">
    <text evidence="2">The sequence shown here is derived from an EMBL/GenBank/DDBJ whole genome shotgun (WGS) entry which is preliminary data.</text>
</comment>
<reference evidence="2" key="1">
    <citation type="journal article" date="2020" name="Mol. Plant Microbe Interact.">
        <title>Genome Sequence of the Biocontrol Agent Coniothyrium minitans strain Conio (IMI 134523).</title>
        <authorList>
            <person name="Patel D."/>
            <person name="Shittu T.A."/>
            <person name="Baroncelli R."/>
            <person name="Muthumeenakshi S."/>
            <person name="Osborne T.H."/>
            <person name="Janganan T.K."/>
            <person name="Sreenivasaprasad S."/>
        </authorList>
    </citation>
    <scope>NUCLEOTIDE SEQUENCE</scope>
    <source>
        <strain evidence="2">Conio</strain>
    </source>
</reference>
<dbReference type="OrthoDB" id="5421765at2759"/>
<feature type="compositionally biased region" description="Polar residues" evidence="1">
    <location>
        <begin position="43"/>
        <end position="52"/>
    </location>
</feature>
<feature type="compositionally biased region" description="Basic and acidic residues" evidence="1">
    <location>
        <begin position="1"/>
        <end position="10"/>
    </location>
</feature>
<sequence length="368" mass="39892">MERSKSDRMSLLRKIKPQKLSSEDLELRSSLPARPSRVPKPWSPSQVTSTCGTEGPLSGAELLKRFSGLHDVIVAHVHKHYSQDGAEKGISQSVIEHASTGISLPWPQILGLLGDGKTRMAMLTMCIAWTILSRSLLLKLGTSNSPGSTFLPPEIVECFQSFSLGKGAVTLGKGEPNAVNFALLSHWKQATAALCHKAYVADAFTFFDARTVNIERALKDLDPLLATYAKPDDVNHGKDARVDDLRDVLRLGASFAFTLFGQPCFWKFDWRSGRAIAHGKTETEPDSDSFLSTTTTNVAATTSIGLTTEEIVVWPSLVRAMDEDGAQLGECDDTVLGKKKYVGDIAGKLGSVPGYKAYSLAAPIDIGR</sequence>
<evidence type="ECO:0000313" key="2">
    <source>
        <dbReference type="EMBL" id="KAF9729167.1"/>
    </source>
</evidence>
<evidence type="ECO:0000256" key="1">
    <source>
        <dbReference type="SAM" id="MobiDB-lite"/>
    </source>
</evidence>
<dbReference type="Proteomes" id="UP000756921">
    <property type="component" value="Unassembled WGS sequence"/>
</dbReference>
<organism evidence="2 3">
    <name type="scientific">Paraphaeosphaeria minitans</name>
    <dbReference type="NCBI Taxonomy" id="565426"/>
    <lineage>
        <taxon>Eukaryota</taxon>
        <taxon>Fungi</taxon>
        <taxon>Dikarya</taxon>
        <taxon>Ascomycota</taxon>
        <taxon>Pezizomycotina</taxon>
        <taxon>Dothideomycetes</taxon>
        <taxon>Pleosporomycetidae</taxon>
        <taxon>Pleosporales</taxon>
        <taxon>Massarineae</taxon>
        <taxon>Didymosphaeriaceae</taxon>
        <taxon>Paraphaeosphaeria</taxon>
    </lineage>
</organism>
<accession>A0A9P6G4Y7</accession>
<dbReference type="EMBL" id="WJXW01000017">
    <property type="protein sequence ID" value="KAF9729167.1"/>
    <property type="molecule type" value="Genomic_DNA"/>
</dbReference>
<keyword evidence="3" id="KW-1185">Reference proteome</keyword>